<evidence type="ECO:0000313" key="2">
    <source>
        <dbReference type="EMBL" id="AWU66934.1"/>
    </source>
</evidence>
<protein>
    <recommendedName>
        <fullName evidence="1">Non-structural protein NS-S</fullName>
    </recommendedName>
</protein>
<proteinExistence type="predicted"/>
<evidence type="ECO:0000256" key="1">
    <source>
        <dbReference type="ARBA" id="ARBA00014100"/>
    </source>
</evidence>
<reference evidence="2" key="2">
    <citation type="submission" date="2018-01" db="EMBL/GenBank/DDBJ databases">
        <authorList>
            <person name="Nunes M.R.T."/>
            <person name="de Souza W.M."/>
            <person name="Savji N."/>
            <person name="Figueiredo M.L."/>
            <person name="Cardoso J.F."/>
            <person name="da Silva S.P."/>
            <person name="de Lima C.P.S."/>
            <person name="Vasconcelos H.B."/>
            <person name="Rodrigues S.G."/>
            <person name="Lipkin W.I."/>
            <person name="Vasconcelos P.F.C."/>
            <person name="Palacios G."/>
        </authorList>
    </citation>
    <scope>NUCLEOTIDE SEQUENCE</scope>
    <source>
        <strain evidence="2">BeAr 19886</strain>
    </source>
</reference>
<reference evidence="2" key="1">
    <citation type="journal article" date="2018" name="Infect. Genet. Evol.">
        <title>Oropouche orthobunyavirus: Genetic characterization of full-length genomes and development of molecular methods to discriminate natural reassortments.</title>
        <authorList>
            <person name="Nunes M.R."/>
            <person name="de Souza W.M."/>
            <person name="Savji N."/>
            <person name="Figueiredo M.L."/>
            <person name="Cardoso J.F."/>
            <person name="da Silva S.P."/>
            <person name="da Silva de Lima C.P."/>
            <person name="Vasconcelos H.B."/>
            <person name="Rodrigues S.G."/>
            <person name="Ian Lipkin W."/>
            <person name="Vasconcelos P.F."/>
            <person name="Palacios G."/>
        </authorList>
    </citation>
    <scope>NUCLEOTIDE SEQUENCE</scope>
    <source>
        <strain evidence="2">BeAr 19886</strain>
    </source>
</reference>
<sequence length="112" mass="12806">MYHNGLHLHLIRKQHMWHLKLDTDKCSMLVLLESSSSTKRRPKMSYVRHPGPWLTLLLVGSNLQWLITISHSSSPIQCRTTVLPCTVCQDTLRAGPLPRCDHQLSKLSSEPL</sequence>
<dbReference type="InterPro" id="IPR000797">
    <property type="entry name" value="Bunya_NSs"/>
</dbReference>
<name>A0A3S7MCE8_9VIRU</name>
<organism evidence="2">
    <name type="scientific">Oropouche virus</name>
    <dbReference type="NCBI Taxonomy" id="118655"/>
    <lineage>
        <taxon>Viruses</taxon>
        <taxon>Riboviria</taxon>
        <taxon>Orthornavirae</taxon>
        <taxon>Negarnaviricota</taxon>
        <taxon>Polyploviricotina</taxon>
        <taxon>Bunyaviricetes</taxon>
        <taxon>Elliovirales</taxon>
        <taxon>Peribunyaviridae</taxon>
        <taxon>Orthobunyavirus</taxon>
        <taxon>Orthobunyavirus oropoucheense</taxon>
    </lineage>
</organism>
<accession>A0A3S7MCE8</accession>
<dbReference type="PIRSF" id="PIRSF003954">
    <property type="entry name" value="NS-S_OrthobunV"/>
    <property type="match status" value="1"/>
</dbReference>
<dbReference type="Pfam" id="PF01104">
    <property type="entry name" value="Bunya_NS-S"/>
    <property type="match status" value="1"/>
</dbReference>
<dbReference type="EMBL" id="MG747524">
    <property type="protein sequence ID" value="AWU66934.1"/>
    <property type="molecule type" value="Viral_cRNA"/>
</dbReference>
<dbReference type="GO" id="GO:0016032">
    <property type="term" value="P:viral process"/>
    <property type="evidence" value="ECO:0007669"/>
    <property type="project" value="InterPro"/>
</dbReference>